<accession>A0A544QV38</accession>
<dbReference type="GO" id="GO:0016887">
    <property type="term" value="F:ATP hydrolysis activity"/>
    <property type="evidence" value="ECO:0007669"/>
    <property type="project" value="InterPro"/>
</dbReference>
<name>A0A544QV38_9FIRM</name>
<dbReference type="InterPro" id="IPR003593">
    <property type="entry name" value="AAA+_ATPase"/>
</dbReference>
<comment type="caution">
    <text evidence="2">The sequence shown here is derived from an EMBL/GenBank/DDBJ whole genome shotgun (WGS) entry which is preliminary data.</text>
</comment>
<dbReference type="PANTHER" id="PTHR43581">
    <property type="entry name" value="ATP/GTP PHOSPHATASE"/>
    <property type="match status" value="1"/>
</dbReference>
<sequence>MVYLKEFVFPSENAEHLFISGIKSTCYKTFYPFGIISKNLFERIDFSPITILYGSNGSGKSTALNIIAEKIGADRESVFNRSDFYGNYVDMCDFVMDDYDLNEIKIVTSDDVFDYILDIRNTNEGIDKRRSRLLEDYINTKESRAVMKSLDDYETIKHINEVRRKSRSKYINENLTKNLRTYSNGENACRYFLDSIKENGIYILDEPENSLSPKRQIELVKFIEDSARFFGCQFIISTHSPFILSMKEATIYNMDKCPVSIDKWTELDNVKEYYNFFMEHKNEFE</sequence>
<gene>
    <name evidence="2" type="ORF">EXD82_06030</name>
</gene>
<keyword evidence="2" id="KW-0067">ATP-binding</keyword>
<proteinExistence type="predicted"/>
<dbReference type="OrthoDB" id="9784297at2"/>
<dbReference type="InterPro" id="IPR051396">
    <property type="entry name" value="Bact_Antivir_Def_Nuclease"/>
</dbReference>
<evidence type="ECO:0000313" key="3">
    <source>
        <dbReference type="Proteomes" id="UP000317863"/>
    </source>
</evidence>
<reference evidence="2 3" key="1">
    <citation type="submission" date="2019-02" db="EMBL/GenBank/DDBJ databases">
        <title>Peptostreptococcaceae bacterium ZHW00191 nov., a new bacterium isolated from the human gut.</title>
        <authorList>
            <person name="Zhou H.-W."/>
            <person name="Chen X.-J."/>
        </authorList>
    </citation>
    <scope>NUCLEOTIDE SEQUENCE [LARGE SCALE GENOMIC DNA]</scope>
    <source>
        <strain evidence="2 3">ZHW00191</strain>
    </source>
</reference>
<dbReference type="Proteomes" id="UP000317863">
    <property type="component" value="Unassembled WGS sequence"/>
</dbReference>
<dbReference type="EMBL" id="SGJB01000009">
    <property type="protein sequence ID" value="TQQ84546.1"/>
    <property type="molecule type" value="Genomic_DNA"/>
</dbReference>
<dbReference type="CDD" id="cd00267">
    <property type="entry name" value="ABC_ATPase"/>
    <property type="match status" value="1"/>
</dbReference>
<dbReference type="GO" id="GO:0005524">
    <property type="term" value="F:ATP binding"/>
    <property type="evidence" value="ECO:0007669"/>
    <property type="project" value="UniProtKB-KW"/>
</dbReference>
<keyword evidence="2" id="KW-0547">Nucleotide-binding</keyword>
<protein>
    <submittedName>
        <fullName evidence="2">ATP-binding cassette domain-containing protein</fullName>
    </submittedName>
</protein>
<dbReference type="SUPFAM" id="SSF52540">
    <property type="entry name" value="P-loop containing nucleoside triphosphate hydrolases"/>
    <property type="match status" value="1"/>
</dbReference>
<keyword evidence="3" id="KW-1185">Reference proteome</keyword>
<dbReference type="InterPro" id="IPR027417">
    <property type="entry name" value="P-loop_NTPase"/>
</dbReference>
<dbReference type="AlphaFoldDB" id="A0A544QV38"/>
<evidence type="ECO:0000259" key="1">
    <source>
        <dbReference type="SMART" id="SM00382"/>
    </source>
</evidence>
<feature type="domain" description="AAA+ ATPase" evidence="1">
    <location>
        <begin position="46"/>
        <end position="258"/>
    </location>
</feature>
<organism evidence="2 3">
    <name type="scientific">Peptacetobacter hominis</name>
    <dbReference type="NCBI Taxonomy" id="2743610"/>
    <lineage>
        <taxon>Bacteria</taxon>
        <taxon>Bacillati</taxon>
        <taxon>Bacillota</taxon>
        <taxon>Clostridia</taxon>
        <taxon>Peptostreptococcales</taxon>
        <taxon>Peptostreptococcaceae</taxon>
        <taxon>Peptacetobacter</taxon>
    </lineage>
</organism>
<dbReference type="RefSeq" id="WP_142536021.1">
    <property type="nucleotide sequence ID" value="NZ_SGJB01000009.1"/>
</dbReference>
<evidence type="ECO:0000313" key="2">
    <source>
        <dbReference type="EMBL" id="TQQ84546.1"/>
    </source>
</evidence>
<dbReference type="Pfam" id="PF13175">
    <property type="entry name" value="AAA_15"/>
    <property type="match status" value="1"/>
</dbReference>
<dbReference type="InterPro" id="IPR041685">
    <property type="entry name" value="AAA_GajA/Old/RecF-like"/>
</dbReference>
<dbReference type="PANTHER" id="PTHR43581:SF3">
    <property type="entry name" value="AAA+ ATPASE DOMAIN-CONTAINING PROTEIN"/>
    <property type="match status" value="1"/>
</dbReference>
<dbReference type="Gene3D" id="3.40.50.300">
    <property type="entry name" value="P-loop containing nucleotide triphosphate hydrolases"/>
    <property type="match status" value="1"/>
</dbReference>
<dbReference type="SMART" id="SM00382">
    <property type="entry name" value="AAA"/>
    <property type="match status" value="1"/>
</dbReference>